<keyword evidence="3 6" id="KW-0812">Transmembrane</keyword>
<name>A0ABP1PWH3_9HEXA</name>
<keyword evidence="2" id="KW-1003">Cell membrane</keyword>
<proteinExistence type="predicted"/>
<comment type="subcellular location">
    <subcellularLocation>
        <location evidence="1">Cell membrane</location>
        <topology evidence="1">Multi-pass membrane protein</topology>
    </subcellularLocation>
</comment>
<comment type="caution">
    <text evidence="7">The sequence shown here is derived from an EMBL/GenBank/DDBJ whole genome shotgun (WGS) entry which is preliminary data.</text>
</comment>
<evidence type="ECO:0000256" key="2">
    <source>
        <dbReference type="ARBA" id="ARBA00022475"/>
    </source>
</evidence>
<evidence type="ECO:0000256" key="5">
    <source>
        <dbReference type="ARBA" id="ARBA00023136"/>
    </source>
</evidence>
<evidence type="ECO:0000313" key="8">
    <source>
        <dbReference type="Proteomes" id="UP001642540"/>
    </source>
</evidence>
<gene>
    <name evidence="7" type="ORF">ODALV1_LOCUS4612</name>
</gene>
<accession>A0ABP1PWH3</accession>
<protein>
    <recommendedName>
        <fullName evidence="9">Gustatory receptor</fullName>
    </recommendedName>
</protein>
<dbReference type="EMBL" id="CAXLJM020000014">
    <property type="protein sequence ID" value="CAL8080319.1"/>
    <property type="molecule type" value="Genomic_DNA"/>
</dbReference>
<reference evidence="7 8" key="1">
    <citation type="submission" date="2024-08" db="EMBL/GenBank/DDBJ databases">
        <authorList>
            <person name="Cucini C."/>
            <person name="Frati F."/>
        </authorList>
    </citation>
    <scope>NUCLEOTIDE SEQUENCE [LARGE SCALE GENOMIC DNA]</scope>
</reference>
<evidence type="ECO:0000256" key="3">
    <source>
        <dbReference type="ARBA" id="ARBA00022692"/>
    </source>
</evidence>
<evidence type="ECO:0000256" key="1">
    <source>
        <dbReference type="ARBA" id="ARBA00004651"/>
    </source>
</evidence>
<keyword evidence="8" id="KW-1185">Reference proteome</keyword>
<evidence type="ECO:0008006" key="9">
    <source>
        <dbReference type="Google" id="ProtNLM"/>
    </source>
</evidence>
<evidence type="ECO:0000256" key="6">
    <source>
        <dbReference type="SAM" id="Phobius"/>
    </source>
</evidence>
<feature type="transmembrane region" description="Helical" evidence="6">
    <location>
        <begin position="53"/>
        <end position="72"/>
    </location>
</feature>
<dbReference type="Proteomes" id="UP001642540">
    <property type="component" value="Unassembled WGS sequence"/>
</dbReference>
<keyword evidence="4 6" id="KW-1133">Transmembrane helix</keyword>
<keyword evidence="5 6" id="KW-0472">Membrane</keyword>
<feature type="transmembrane region" description="Helical" evidence="6">
    <location>
        <begin position="152"/>
        <end position="172"/>
    </location>
</feature>
<dbReference type="Pfam" id="PF08395">
    <property type="entry name" value="7tm_7"/>
    <property type="match status" value="1"/>
</dbReference>
<dbReference type="InterPro" id="IPR013604">
    <property type="entry name" value="7TM_chemorcpt"/>
</dbReference>
<evidence type="ECO:0000256" key="4">
    <source>
        <dbReference type="ARBA" id="ARBA00022989"/>
    </source>
</evidence>
<evidence type="ECO:0000313" key="7">
    <source>
        <dbReference type="EMBL" id="CAL8080319.1"/>
    </source>
</evidence>
<feature type="transmembrane region" description="Helical" evidence="6">
    <location>
        <begin position="312"/>
        <end position="334"/>
    </location>
</feature>
<sequence length="392" mass="45849">MVSKPWVKTPAHAAFTTLFKWPLFLNQFLGQFPHPPGGITAPNYKLKLCSLKLIYTILLILITLAWETNYYARLRRYFIALRNFGPTEHFAHNLMVIVTSASGLHLQILSILKAKQIVQFCQQNCDLLAKFQGAKFNLKCRRIERVRKQGRNIVVACFLIVGTFVAYVHWYASWKFYILVGRRWLPNIEILTGTGFWALYCYSRMFNPWLFVFIKLYTVLFQELVDDLEKQKKLYNQLTFGNDQNRKDPKIFFEELILSRRKQKSSKRIFSRVHNQGESLRLLNSNLATRFGLFIEVCKTIKEFNNRMGTEILWSISSDVTNITIYFFLACFYLKFRRSLHIWQVKMETNPPTICAHGFFTINQAMSTTVVSGMSTFLVALIQFRQADKSGK</sequence>
<organism evidence="7 8">
    <name type="scientific">Orchesella dallaii</name>
    <dbReference type="NCBI Taxonomy" id="48710"/>
    <lineage>
        <taxon>Eukaryota</taxon>
        <taxon>Metazoa</taxon>
        <taxon>Ecdysozoa</taxon>
        <taxon>Arthropoda</taxon>
        <taxon>Hexapoda</taxon>
        <taxon>Collembola</taxon>
        <taxon>Entomobryomorpha</taxon>
        <taxon>Entomobryoidea</taxon>
        <taxon>Orchesellidae</taxon>
        <taxon>Orchesellinae</taxon>
        <taxon>Orchesella</taxon>
    </lineage>
</organism>
<feature type="transmembrane region" description="Helical" evidence="6">
    <location>
        <begin position="184"/>
        <end position="202"/>
    </location>
</feature>